<dbReference type="GO" id="GO:0070182">
    <property type="term" value="F:DNA polymerase binding"/>
    <property type="evidence" value="ECO:0007669"/>
    <property type="project" value="Ensembl"/>
</dbReference>
<evidence type="ECO:0000313" key="1">
    <source>
        <dbReference type="Ensembl" id="ENSSMRP00000014901.1"/>
    </source>
</evidence>
<dbReference type="GeneTree" id="ENSGT00390000000543"/>
<proteinExistence type="predicted"/>
<dbReference type="PANTHER" id="PTHR28586">
    <property type="entry name" value="PROTEIN PAXX"/>
    <property type="match status" value="1"/>
</dbReference>
<dbReference type="GO" id="GO:0006303">
    <property type="term" value="P:double-strand break repair via nonhomologous end joining"/>
    <property type="evidence" value="ECO:0007669"/>
    <property type="project" value="Ensembl"/>
</dbReference>
<dbReference type="GO" id="GO:0043564">
    <property type="term" value="C:Ku70:Ku80 complex"/>
    <property type="evidence" value="ECO:0007669"/>
    <property type="project" value="Ensembl"/>
</dbReference>
<dbReference type="InterPro" id="IPR027873">
    <property type="entry name" value="PAXX"/>
</dbReference>
<sequence length="206" mass="22783">MAPPPLGPFRIAHHQGQRFLCFWRNGESNVPRLHVTNGSELWSGDVASDKLDKLLAQDGRATWEDRLSNLREDFGNQTPALSVHESEISLQFQGGGQTLTFDLHKTSIAETRQELQDILFGLVEKVQELEKGLKEMTVAAPSTVRSPEIKPSQSRCLFVPELSPIKRRNGGGAGQGAIKRRIPGESLINPGFLSKKMPTGVDFEDL</sequence>
<dbReference type="GO" id="GO:0035861">
    <property type="term" value="C:site of double-strand break"/>
    <property type="evidence" value="ECO:0007669"/>
    <property type="project" value="Ensembl"/>
</dbReference>
<dbReference type="Ensembl" id="ENSSMRT00000017361.1">
    <property type="protein sequence ID" value="ENSSMRP00000014901.1"/>
    <property type="gene ID" value="ENSSMRG00000011599.1"/>
</dbReference>
<name>A0A8D0BY88_SALMN</name>
<keyword evidence="2" id="KW-1185">Reference proteome</keyword>
<dbReference type="PANTHER" id="PTHR28586:SF1">
    <property type="entry name" value="PROTEIN PAXX"/>
    <property type="match status" value="1"/>
</dbReference>
<dbReference type="OMA" id="ANVWSVE"/>
<accession>A0A8D0BY88</accession>
<dbReference type="Proteomes" id="UP000694421">
    <property type="component" value="Unplaced"/>
</dbReference>
<dbReference type="GO" id="GO:0005654">
    <property type="term" value="C:nucleoplasm"/>
    <property type="evidence" value="ECO:0007669"/>
    <property type="project" value="Ensembl"/>
</dbReference>
<dbReference type="GO" id="GO:0042803">
    <property type="term" value="F:protein homodimerization activity"/>
    <property type="evidence" value="ECO:0007669"/>
    <property type="project" value="Ensembl"/>
</dbReference>
<dbReference type="InterPro" id="IPR054134">
    <property type="entry name" value="PAXX_N"/>
</dbReference>
<reference evidence="1" key="1">
    <citation type="submission" date="2025-08" db="UniProtKB">
        <authorList>
            <consortium name="Ensembl"/>
        </authorList>
    </citation>
    <scope>IDENTIFICATION</scope>
</reference>
<protein>
    <submittedName>
        <fullName evidence="1">PAXX non-homologous end joining factor</fullName>
    </submittedName>
</protein>
<dbReference type="GO" id="GO:0070419">
    <property type="term" value="C:nonhomologous end joining complex"/>
    <property type="evidence" value="ECO:0007669"/>
    <property type="project" value="Ensembl"/>
</dbReference>
<dbReference type="CDD" id="cd22286">
    <property type="entry name" value="HD_PAXX_N"/>
    <property type="match status" value="1"/>
</dbReference>
<evidence type="ECO:0000313" key="2">
    <source>
        <dbReference type="Proteomes" id="UP000694421"/>
    </source>
</evidence>
<dbReference type="Pfam" id="PF15384">
    <property type="entry name" value="PAXX"/>
    <property type="match status" value="1"/>
</dbReference>
<organism evidence="1 2">
    <name type="scientific">Salvator merianae</name>
    <name type="common">Argentine black and white tegu</name>
    <name type="synonym">Tupinambis merianae</name>
    <dbReference type="NCBI Taxonomy" id="96440"/>
    <lineage>
        <taxon>Eukaryota</taxon>
        <taxon>Metazoa</taxon>
        <taxon>Chordata</taxon>
        <taxon>Craniata</taxon>
        <taxon>Vertebrata</taxon>
        <taxon>Euteleostomi</taxon>
        <taxon>Lepidosauria</taxon>
        <taxon>Squamata</taxon>
        <taxon>Bifurcata</taxon>
        <taxon>Unidentata</taxon>
        <taxon>Episquamata</taxon>
        <taxon>Laterata</taxon>
        <taxon>Teiioidea</taxon>
        <taxon>Teiidae</taxon>
        <taxon>Salvator</taxon>
    </lineage>
</organism>
<reference evidence="1" key="2">
    <citation type="submission" date="2025-09" db="UniProtKB">
        <authorList>
            <consortium name="Ensembl"/>
        </authorList>
    </citation>
    <scope>IDENTIFICATION</scope>
</reference>
<dbReference type="GO" id="GO:0060090">
    <property type="term" value="F:molecular adaptor activity"/>
    <property type="evidence" value="ECO:0007669"/>
    <property type="project" value="Ensembl"/>
</dbReference>
<dbReference type="AlphaFoldDB" id="A0A8D0BY88"/>